<evidence type="ECO:0000259" key="1">
    <source>
        <dbReference type="Pfam" id="PF23455"/>
    </source>
</evidence>
<feature type="domain" description="DUF7129" evidence="1">
    <location>
        <begin position="5"/>
        <end position="48"/>
    </location>
</feature>
<dbReference type="RefSeq" id="WP_247375838.1">
    <property type="nucleotide sequence ID" value="NZ_JALLGV010000001.1"/>
</dbReference>
<dbReference type="Proteomes" id="UP001597119">
    <property type="component" value="Unassembled WGS sequence"/>
</dbReference>
<dbReference type="Pfam" id="PF23455">
    <property type="entry name" value="DUF7129"/>
    <property type="match status" value="1"/>
</dbReference>
<dbReference type="AlphaFoldDB" id="A0ABD6C951"/>
<dbReference type="EMBL" id="JBHUDJ010000003">
    <property type="protein sequence ID" value="MFD1586873.1"/>
    <property type="molecule type" value="Genomic_DNA"/>
</dbReference>
<protein>
    <submittedName>
        <fullName evidence="2">Rubrerythrin-like domain-containing protein</fullName>
    </submittedName>
</protein>
<dbReference type="NCBIfam" id="NF033497">
    <property type="entry name" value="rubre_like_arch"/>
    <property type="match status" value="1"/>
</dbReference>
<comment type="caution">
    <text evidence="2">The sequence shown here is derived from an EMBL/GenBank/DDBJ whole genome shotgun (WGS) entry which is preliminary data.</text>
</comment>
<sequence length="48" mass="5457">MHVPDPYHPEPPYVYECTACAIRLRAEHQPEFCPDCGGQMADLSVPRE</sequence>
<proteinExistence type="predicted"/>
<accession>A0ABD6C951</accession>
<keyword evidence="3" id="KW-1185">Reference proteome</keyword>
<gene>
    <name evidence="2" type="ORF">ACFR9U_07750</name>
</gene>
<evidence type="ECO:0000313" key="2">
    <source>
        <dbReference type="EMBL" id="MFD1586873.1"/>
    </source>
</evidence>
<dbReference type="InterPro" id="IPR055553">
    <property type="entry name" value="DUF7129"/>
</dbReference>
<reference evidence="2 3" key="1">
    <citation type="journal article" date="2019" name="Int. J. Syst. Evol. Microbiol.">
        <title>The Global Catalogue of Microorganisms (GCM) 10K type strain sequencing project: providing services to taxonomists for standard genome sequencing and annotation.</title>
        <authorList>
            <consortium name="The Broad Institute Genomics Platform"/>
            <consortium name="The Broad Institute Genome Sequencing Center for Infectious Disease"/>
            <person name="Wu L."/>
            <person name="Ma J."/>
        </authorList>
    </citation>
    <scope>NUCLEOTIDE SEQUENCE [LARGE SCALE GENOMIC DNA]</scope>
    <source>
        <strain evidence="2 3">CGMCC 1.12125</strain>
    </source>
</reference>
<evidence type="ECO:0000313" key="3">
    <source>
        <dbReference type="Proteomes" id="UP001597119"/>
    </source>
</evidence>
<organism evidence="2 3">
    <name type="scientific">Halorientalis brevis</name>
    <dbReference type="NCBI Taxonomy" id="1126241"/>
    <lineage>
        <taxon>Archaea</taxon>
        <taxon>Methanobacteriati</taxon>
        <taxon>Methanobacteriota</taxon>
        <taxon>Stenosarchaea group</taxon>
        <taxon>Halobacteria</taxon>
        <taxon>Halobacteriales</taxon>
        <taxon>Haloarculaceae</taxon>
        <taxon>Halorientalis</taxon>
    </lineage>
</organism>
<dbReference type="SUPFAM" id="SSF57802">
    <property type="entry name" value="Rubredoxin-like"/>
    <property type="match status" value="1"/>
</dbReference>
<name>A0ABD6C951_9EURY</name>